<dbReference type="Proteomes" id="UP001307889">
    <property type="component" value="Chromosome 15"/>
</dbReference>
<evidence type="ECO:0000256" key="1">
    <source>
        <dbReference type="ARBA" id="ARBA00004123"/>
    </source>
</evidence>
<feature type="compositionally biased region" description="Low complexity" evidence="5">
    <location>
        <begin position="1841"/>
        <end position="1862"/>
    </location>
</feature>
<organism evidence="8 9">
    <name type="scientific">Nesidiocoris tenuis</name>
    <dbReference type="NCBI Taxonomy" id="355587"/>
    <lineage>
        <taxon>Eukaryota</taxon>
        <taxon>Metazoa</taxon>
        <taxon>Ecdysozoa</taxon>
        <taxon>Arthropoda</taxon>
        <taxon>Hexapoda</taxon>
        <taxon>Insecta</taxon>
        <taxon>Pterygota</taxon>
        <taxon>Neoptera</taxon>
        <taxon>Paraneoptera</taxon>
        <taxon>Hemiptera</taxon>
        <taxon>Heteroptera</taxon>
        <taxon>Panheteroptera</taxon>
        <taxon>Cimicomorpha</taxon>
        <taxon>Miridae</taxon>
        <taxon>Dicyphina</taxon>
        <taxon>Nesidiocoris</taxon>
    </lineage>
</organism>
<dbReference type="InterPro" id="IPR057577">
    <property type="entry name" value="Nucleoprot-TPR/MLP1_dom"/>
</dbReference>
<feature type="compositionally biased region" description="Polar residues" evidence="5">
    <location>
        <begin position="2262"/>
        <end position="2272"/>
    </location>
</feature>
<dbReference type="Pfam" id="PF25785">
    <property type="entry name" value="TPR"/>
    <property type="match status" value="1"/>
</dbReference>
<feature type="coiled-coil region" evidence="4">
    <location>
        <begin position="1266"/>
        <end position="1445"/>
    </location>
</feature>
<feature type="compositionally biased region" description="Polar residues" evidence="5">
    <location>
        <begin position="645"/>
        <end position="657"/>
    </location>
</feature>
<feature type="compositionally biased region" description="Polar residues" evidence="5">
    <location>
        <begin position="1641"/>
        <end position="1655"/>
    </location>
</feature>
<keyword evidence="9" id="KW-1185">Reference proteome</keyword>
<feature type="region of interest" description="Disordered" evidence="5">
    <location>
        <begin position="1938"/>
        <end position="2073"/>
    </location>
</feature>
<sequence>MAMEVVGEASSEGILRRVLSPEEYDGIESGLRTKIEAEFEKHIQEYLVAEGTFKTSKDALETRLGELEEALRSTSIERDDFKVKWETITAQFDDVNKRLSVKTAQLNKHADDIQSLKNEMETLRKERDSAVDELQVIRSTTERREVELERARAELASLNVELRSANRARLEALVLGEDAQARLVELEHKERRFTQEKDLLTVQVQELTSDLKLANEELTKHRREATSNQIELQTKMVELKEELRISKEHCEKLNKLNDDLQNQLEEVTDKYKDQMAKEDNLIQVHRNNVKKQTQLTDHYKEELEQSKRDVSELTKAIEELQQHLKQASEEYGDLETRFTQLETDSAAELEAKEETIAALKAELHNANKLLEAVKQESSETAVDKLSPLAASTSKLLKSGLTLSQLYKKYADTIQELLIKEQENERLKAYMDRILKEIEEKAPILAKQQEDYEHAITSMEMLTQKMNDLENEQSHLRISNADLAATNEFLASENKKQKTLINDMSRQICFLLREVEAARGNHIPLNLDDPVARADALTGSEVIAKHLVTFKDIKDLQLNNQKLLAAIRALQETKEAEETGGDDEKVKALKAELEKSRCSIEALESREKFLEKQVAFIKNQRDSYERMYYDRSKTQTSKGPGEDGDQSVNNTPTKSAISTPDRAKAAAAEVASIKKELEELKKEYETYRQEKKINENLLNETISKMRDENGELLRTKAEAAWQASFYQEKVKALASKVEWLTGELQKSEKLVENQKQTVARYEAQIQHSKNEVIEAMNKASAAELQLSRLTEDNRLLKRNEEWLEKQKEFETRERVKAELLMASFDQIRLNFEEAEKGERKRLVAELEEANLERSNLRRRLQDEQDRLNRKVDLLEEQARTAKARLDDQKQMRDKIAEELEAARVELREKEERIQEMQEQLTTAVNRSQPVLERERTIKNLEGIIAEKDAAIQGLNTRLEAAMKNCEESSAISQDADDSRAKITKEFEEHKAECAKLIENLKKTEAELKSINEALEAKLNASTEEEKELKAKAEEELKSLRSRCEALSTELVETKEKKVDLEGKSEEAIKSARVAQETVSSLSNQTKQLEEELKNVRSELANASDAYAALEMKSKNEMEQINNQLQSLQNEVARLKKINGESEEKIAQLTGVNDSLLDKIHQLGQRVSILDAARAIGEVVPEDQFGENVQKSEDMLKVLDLLRADKAVAVSSAEHYKKEKQQMEAEVEVLKKQIDELRSALERGGNSSQTSVIAADQHTQLLSKVSKLNELTESHKTLLAECAQLKDRLAAAEKQLANVDVDIVSPNKEKIANLEAQVELLTTQNMALKAENQRWKDRTNEVIEKHNKNPDEKKRLIQEKENLAKQLTLEQTQHKNVKTKLEELLITARKEKENIQQEHNAAKAALAETNKELALIKEAAAKATEKATKLENDMAAQETALQDSRNKEMQIRQIARKYKIQCQEQMKLLDEKNKAGPSQQLLLEAEERVKQLSDQVMSLESDNEELRRENDSLKSGVVEREERAKSLLKNARARVQTLTEENKSLSKELADRRGRGPGESSSGPESIQTRNFESRIARLEKEKEEESAEKDRLVRELEILNQRHGILQRQLEKYQQQGAKPSTSGGEKSTGETPTANIKPLSGPTTSTSKQTHQAQVAVNPWRETPFASIRPMASQPRTVVVLPPRQSGSSTSCPPVAVAPQQQVVHTSSTCEGLSSSPTSSHIDYMPATSCAAHNIHPNAGLSVIIGQHMELEGGSEDVVPPTPAHHVQPIQNAAVALVLPQPAAQQPSQAQGEAASTESVSGVVSASNQEQVSEQSVSASNHSTIGMVWRNVDEPSGAVASSQQIEQGSSSSVASVSGTSAVPGCSTIAASSQQAASSTTSVTTTVAPVLKRPQPSQDDADAKPLLPNAKRSRLMVSQGEGSGEMLLRADGLEVEYQVPTSSQRDQEDDILVVSDDDDLPDDGAMDETQEFEEEGEEETPYEMETYRRDNQDIASYEEGDGPDIDEGSTTDQDNNEVDIDDSNEVPNQSTSRGAILPSVAGASGEVVEGSAGTGGEATSSLGSTTSSQDYQRRRRLVLERYEDQGDDSIVPSTPTLFVPRRTDVFGEAVSSPHVPSARFTFADPAATAQPVPASVAGVAQVASEGMDDTRMDLSTLDEGTGRSVPTTPSHVSPQDPSGPEIGQSSSQELSLSASSALAAEGSATVPDEPLSEQQDPTVEDVGDGVSSEGEKSSPAGTTLQVTSDVDVELDEGREAEPIPAGSNCSVRGNTARRTVRFGMRSPGNSSRGVGSGRSSGPTPIVWTSPEHPQSGQQSSGQGQAISMVPLTHPMRDYSGRMRGVGSSRPERPPPGFRGRVRRPRMSPYHPGNFGPRF</sequence>
<feature type="compositionally biased region" description="Low complexity" evidence="5">
    <location>
        <begin position="2280"/>
        <end position="2299"/>
    </location>
</feature>
<feature type="compositionally biased region" description="Low complexity" evidence="5">
    <location>
        <begin position="2309"/>
        <end position="2319"/>
    </location>
</feature>
<feature type="region of interest" description="Disordered" evidence="5">
    <location>
        <begin position="2139"/>
        <end position="2373"/>
    </location>
</feature>
<feature type="compositionally biased region" description="Low complexity" evidence="5">
    <location>
        <begin position="1869"/>
        <end position="1887"/>
    </location>
</feature>
<comment type="subcellular location">
    <subcellularLocation>
        <location evidence="1">Nucleus</location>
    </subcellularLocation>
</comment>
<reference evidence="8 9" key="1">
    <citation type="submission" date="2023-09" db="EMBL/GenBank/DDBJ databases">
        <title>Nesidiocoris tenuis whole genome shotgun sequence.</title>
        <authorList>
            <person name="Shibata T."/>
            <person name="Shimoda M."/>
            <person name="Kobayashi T."/>
            <person name="Uehara T."/>
        </authorList>
    </citation>
    <scope>NUCLEOTIDE SEQUENCE [LARGE SCALE GENOMIC DNA]</scope>
    <source>
        <strain evidence="8 9">Japan</strain>
    </source>
</reference>
<feature type="coiled-coil region" evidence="4">
    <location>
        <begin position="419"/>
        <end position="478"/>
    </location>
</feature>
<keyword evidence="2 4" id="KW-0175">Coiled coil</keyword>
<feature type="coiled-coil region" evidence="4">
    <location>
        <begin position="57"/>
        <end position="168"/>
    </location>
</feature>
<feature type="compositionally biased region" description="Polar residues" evidence="5">
    <location>
        <begin position="2163"/>
        <end position="2175"/>
    </location>
</feature>
<feature type="compositionally biased region" description="Basic and acidic residues" evidence="5">
    <location>
        <begin position="1502"/>
        <end position="1523"/>
    </location>
</feature>
<feature type="compositionally biased region" description="Polar residues" evidence="5">
    <location>
        <begin position="2234"/>
        <end position="2243"/>
    </location>
</feature>
<protein>
    <recommendedName>
        <fullName evidence="10">Nucleoprotein TPR</fullName>
    </recommendedName>
</protein>
<feature type="compositionally biased region" description="Low complexity" evidence="5">
    <location>
        <begin position="1784"/>
        <end position="1796"/>
    </location>
</feature>
<feature type="compositionally biased region" description="Acidic residues" evidence="5">
    <location>
        <begin position="1995"/>
        <end position="2023"/>
    </location>
</feature>
<name>A0ABN7BH48_9HEMI</name>
<feature type="compositionally biased region" description="Low complexity" evidence="5">
    <location>
        <begin position="1803"/>
        <end position="1821"/>
    </location>
</feature>
<feature type="coiled-coil region" evidence="4">
    <location>
        <begin position="743"/>
        <end position="805"/>
    </location>
</feature>
<feature type="region of interest" description="Disordered" evidence="5">
    <location>
        <begin position="1784"/>
        <end position="1821"/>
    </location>
</feature>
<evidence type="ECO:0008006" key="10">
    <source>
        <dbReference type="Google" id="ProtNLM"/>
    </source>
</evidence>
<gene>
    <name evidence="8" type="ORF">NTJ_15953</name>
</gene>
<feature type="coiled-coil region" evidence="4">
    <location>
        <begin position="552"/>
        <end position="626"/>
    </location>
</feature>
<accession>A0ABN7BH48</accession>
<feature type="compositionally biased region" description="Basic and acidic residues" evidence="5">
    <location>
        <begin position="1538"/>
        <end position="1554"/>
    </location>
</feature>
<dbReference type="PANTHER" id="PTHR18898:SF2">
    <property type="entry name" value="NUCLEOPROTEIN TPR"/>
    <property type="match status" value="1"/>
</dbReference>
<dbReference type="PANTHER" id="PTHR18898">
    <property type="entry name" value="NUCLEOPROTEIN TPR-RELATED"/>
    <property type="match status" value="1"/>
</dbReference>
<evidence type="ECO:0000256" key="4">
    <source>
        <dbReference type="SAM" id="Coils"/>
    </source>
</evidence>
<feature type="coiled-coil region" evidence="4">
    <location>
        <begin position="662"/>
        <end position="696"/>
    </location>
</feature>
<feature type="region of interest" description="Disordered" evidence="5">
    <location>
        <begin position="1496"/>
        <end position="1571"/>
    </location>
</feature>
<evidence type="ECO:0000259" key="6">
    <source>
        <dbReference type="Pfam" id="PF25481"/>
    </source>
</evidence>
<dbReference type="EMBL" id="AP028923">
    <property type="protein sequence ID" value="BET03143.1"/>
    <property type="molecule type" value="Genomic_DNA"/>
</dbReference>
<evidence type="ECO:0000313" key="9">
    <source>
        <dbReference type="Proteomes" id="UP001307889"/>
    </source>
</evidence>
<dbReference type="Pfam" id="PF25481">
    <property type="entry name" value="Nucleoprot-TPR"/>
    <property type="match status" value="1"/>
</dbReference>
<dbReference type="InterPro" id="IPR057974">
    <property type="entry name" value="NUA/TPR/MLP1-2-like_dom"/>
</dbReference>
<keyword evidence="3" id="KW-0539">Nucleus</keyword>
<feature type="region of interest" description="Disordered" evidence="5">
    <location>
        <begin position="631"/>
        <end position="661"/>
    </location>
</feature>
<evidence type="ECO:0000259" key="7">
    <source>
        <dbReference type="Pfam" id="PF25785"/>
    </source>
</evidence>
<dbReference type="Gene3D" id="1.10.287.1490">
    <property type="match status" value="1"/>
</dbReference>
<feature type="compositionally biased region" description="Low complexity" evidence="5">
    <location>
        <begin position="2182"/>
        <end position="2203"/>
    </location>
</feature>
<evidence type="ECO:0000256" key="2">
    <source>
        <dbReference type="ARBA" id="ARBA00023054"/>
    </source>
</evidence>
<feature type="region of interest" description="Disordered" evidence="5">
    <location>
        <begin position="1609"/>
        <end position="1655"/>
    </location>
</feature>
<feature type="compositionally biased region" description="Acidic residues" evidence="5">
    <location>
        <begin position="1946"/>
        <end position="1981"/>
    </location>
</feature>
<evidence type="ECO:0000256" key="5">
    <source>
        <dbReference type="SAM" id="MobiDB-lite"/>
    </source>
</evidence>
<feature type="coiled-coil region" evidence="4">
    <location>
        <begin position="831"/>
        <end position="1143"/>
    </location>
</feature>
<feature type="coiled-coil region" evidence="4">
    <location>
        <begin position="1211"/>
        <end position="1238"/>
    </location>
</feature>
<feature type="compositionally biased region" description="Polar residues" evidence="5">
    <location>
        <begin position="1611"/>
        <end position="1634"/>
    </location>
</feature>
<feature type="coiled-coil region" evidence="4">
    <location>
        <begin position="197"/>
        <end position="376"/>
    </location>
</feature>
<feature type="domain" description="NUA/TPR/MLP1-2-like" evidence="7">
    <location>
        <begin position="484"/>
        <end position="577"/>
    </location>
</feature>
<evidence type="ECO:0000313" key="8">
    <source>
        <dbReference type="EMBL" id="BET03143.1"/>
    </source>
</evidence>
<proteinExistence type="predicted"/>
<feature type="compositionally biased region" description="Low complexity" evidence="5">
    <location>
        <begin position="2043"/>
        <end position="2067"/>
    </location>
</feature>
<evidence type="ECO:0000256" key="3">
    <source>
        <dbReference type="ARBA" id="ARBA00023242"/>
    </source>
</evidence>
<feature type="region of interest" description="Disordered" evidence="5">
    <location>
        <begin position="1837"/>
        <end position="1907"/>
    </location>
</feature>
<feature type="domain" description="Nucleoprotein TPR/MPL1" evidence="6">
    <location>
        <begin position="182"/>
        <end position="259"/>
    </location>
</feature>